<organism evidence="2 3">
    <name type="scientific">Paramecium tetraurelia</name>
    <dbReference type="NCBI Taxonomy" id="5888"/>
    <lineage>
        <taxon>Eukaryota</taxon>
        <taxon>Sar</taxon>
        <taxon>Alveolata</taxon>
        <taxon>Ciliophora</taxon>
        <taxon>Intramacronucleata</taxon>
        <taxon>Oligohymenophorea</taxon>
        <taxon>Peniculida</taxon>
        <taxon>Parameciidae</taxon>
        <taxon>Paramecium</taxon>
    </lineage>
</organism>
<keyword evidence="3" id="KW-1185">Reference proteome</keyword>
<dbReference type="EMBL" id="CT867998">
    <property type="protein sequence ID" value="CAK58696.1"/>
    <property type="molecule type" value="Genomic_DNA"/>
</dbReference>
<evidence type="ECO:0000256" key="1">
    <source>
        <dbReference type="SAM" id="Coils"/>
    </source>
</evidence>
<dbReference type="KEGG" id="ptm:GSPATT00029324001"/>
<dbReference type="InParanoid" id="A0BJH9"/>
<dbReference type="RefSeq" id="XP_001426094.1">
    <property type="nucleotide sequence ID" value="XM_001426057.1"/>
</dbReference>
<feature type="coiled-coil region" evidence="1">
    <location>
        <begin position="350"/>
        <end position="422"/>
    </location>
</feature>
<keyword evidence="1" id="KW-0175">Coiled coil</keyword>
<feature type="coiled-coil region" evidence="1">
    <location>
        <begin position="74"/>
        <end position="128"/>
    </location>
</feature>
<evidence type="ECO:0000313" key="3">
    <source>
        <dbReference type="Proteomes" id="UP000000600"/>
    </source>
</evidence>
<dbReference type="GeneID" id="5011878"/>
<proteinExistence type="predicted"/>
<protein>
    <recommendedName>
        <fullName evidence="4">B box-type domain-containing protein</fullName>
    </recommendedName>
</protein>
<evidence type="ECO:0008006" key="4">
    <source>
        <dbReference type="Google" id="ProtNLM"/>
    </source>
</evidence>
<dbReference type="OMA" id="KPQKYLC"/>
<accession>A0BJH9</accession>
<sequence length="478" mass="57345">MFCYQCHWQQHREHTPYNIEEVHSIAKMNCNKQIRFIELIIQKNTQEQNKLQDFLESQKVIYLKWNDQQKKSINGLIEKENQKLNIKIKELQSVLNLQNLDLILNNCLNKAEQYEVQYQNESQQQEIERQLQIKDIEARINFIKDLKFSISDLSDIFFNLPQTTIPKANEKAANQYKICVAHSKPQKYLCTHKDCLTQNSTFPFYCETCLKDAHKEHDFKSFAKKYKAIKQDQDEKTLLITQEQEKIKQFMQKEFNKNYELIQQQLKEKMNKYEKIKNNMSKIKEQSIDYLNKLNNFIFIENNINVSLLSKTIEGIKQEYQFQYKSFSQKMSIDLQKESREILTFSAQIDQKIEQEYNNLKLELNSNNEQINKLQSQLNQNQQVISKYSNMHNQLYLLQDNQKTIQQKINELTRNIKEKLNISFFIGYEREYFKSFDNDFKLIQDQISKTDIIIENIISAGEQVFPTEKVIIFLKYYC</sequence>
<evidence type="ECO:0000313" key="2">
    <source>
        <dbReference type="EMBL" id="CAK58696.1"/>
    </source>
</evidence>
<dbReference type="AlphaFoldDB" id="A0BJH9"/>
<feature type="coiled-coil region" evidence="1">
    <location>
        <begin position="252"/>
        <end position="286"/>
    </location>
</feature>
<dbReference type="OrthoDB" id="312188at2759"/>
<dbReference type="HOGENOM" id="CLU_571716_0_0_1"/>
<gene>
    <name evidence="2" type="ORF">GSPATT00029324001</name>
</gene>
<name>A0BJH9_PARTE</name>
<dbReference type="Proteomes" id="UP000000600">
    <property type="component" value="Unassembled WGS sequence"/>
</dbReference>
<reference evidence="2 3" key="1">
    <citation type="journal article" date="2006" name="Nature">
        <title>Global trends of whole-genome duplications revealed by the ciliate Paramecium tetraurelia.</title>
        <authorList>
            <consortium name="Genoscope"/>
            <person name="Aury J.-M."/>
            <person name="Jaillon O."/>
            <person name="Duret L."/>
            <person name="Noel B."/>
            <person name="Jubin C."/>
            <person name="Porcel B.M."/>
            <person name="Segurens B."/>
            <person name="Daubin V."/>
            <person name="Anthouard V."/>
            <person name="Aiach N."/>
            <person name="Arnaiz O."/>
            <person name="Billaut A."/>
            <person name="Beisson J."/>
            <person name="Blanc I."/>
            <person name="Bouhouche K."/>
            <person name="Camara F."/>
            <person name="Duharcourt S."/>
            <person name="Guigo R."/>
            <person name="Gogendeau D."/>
            <person name="Katinka M."/>
            <person name="Keller A.-M."/>
            <person name="Kissmehl R."/>
            <person name="Klotz C."/>
            <person name="Koll F."/>
            <person name="Le Moue A."/>
            <person name="Lepere C."/>
            <person name="Malinsky S."/>
            <person name="Nowacki M."/>
            <person name="Nowak J.K."/>
            <person name="Plattner H."/>
            <person name="Poulain J."/>
            <person name="Ruiz F."/>
            <person name="Serrano V."/>
            <person name="Zagulski M."/>
            <person name="Dessen P."/>
            <person name="Betermier M."/>
            <person name="Weissenbach J."/>
            <person name="Scarpelli C."/>
            <person name="Schachter V."/>
            <person name="Sperling L."/>
            <person name="Meyer E."/>
            <person name="Cohen J."/>
            <person name="Wincker P."/>
        </authorList>
    </citation>
    <scope>NUCLEOTIDE SEQUENCE [LARGE SCALE GENOMIC DNA]</scope>
    <source>
        <strain evidence="2 3">Stock d4-2</strain>
    </source>
</reference>